<sequence length="99" mass="11332">MDVNFPWRSVPVHRGRTHPGMTLEHAIIGQLLATNCTPSCLACYVAKSRFEAVLGSGELIKRGCKTSCQFVKSVWELRVSSLFRGSVGRFWEEFWRERE</sequence>
<accession>A0A8X6TTL7</accession>
<proteinExistence type="predicted"/>
<comment type="caution">
    <text evidence="1">The sequence shown here is derived from an EMBL/GenBank/DDBJ whole genome shotgun (WGS) entry which is preliminary data.</text>
</comment>
<reference evidence="1" key="1">
    <citation type="submission" date="2020-08" db="EMBL/GenBank/DDBJ databases">
        <title>Multicomponent nature underlies the extraordinary mechanical properties of spider dragline silk.</title>
        <authorList>
            <person name="Kono N."/>
            <person name="Nakamura H."/>
            <person name="Mori M."/>
            <person name="Yoshida Y."/>
            <person name="Ohtoshi R."/>
            <person name="Malay A.D."/>
            <person name="Moran D.A.P."/>
            <person name="Tomita M."/>
            <person name="Numata K."/>
            <person name="Arakawa K."/>
        </authorList>
    </citation>
    <scope>NUCLEOTIDE SEQUENCE</scope>
</reference>
<keyword evidence="2" id="KW-1185">Reference proteome</keyword>
<dbReference type="EMBL" id="BMAW01064441">
    <property type="protein sequence ID" value="GFT45209.1"/>
    <property type="molecule type" value="Genomic_DNA"/>
</dbReference>
<evidence type="ECO:0000313" key="2">
    <source>
        <dbReference type="Proteomes" id="UP000887013"/>
    </source>
</evidence>
<protein>
    <submittedName>
        <fullName evidence="1">Uncharacterized protein</fullName>
    </submittedName>
</protein>
<name>A0A8X6TTL7_NEPPI</name>
<gene>
    <name evidence="1" type="ORF">NPIL_564911</name>
</gene>
<organism evidence="1 2">
    <name type="scientific">Nephila pilipes</name>
    <name type="common">Giant wood spider</name>
    <name type="synonym">Nephila maculata</name>
    <dbReference type="NCBI Taxonomy" id="299642"/>
    <lineage>
        <taxon>Eukaryota</taxon>
        <taxon>Metazoa</taxon>
        <taxon>Ecdysozoa</taxon>
        <taxon>Arthropoda</taxon>
        <taxon>Chelicerata</taxon>
        <taxon>Arachnida</taxon>
        <taxon>Araneae</taxon>
        <taxon>Araneomorphae</taxon>
        <taxon>Entelegynae</taxon>
        <taxon>Araneoidea</taxon>
        <taxon>Nephilidae</taxon>
        <taxon>Nephila</taxon>
    </lineage>
</organism>
<dbReference type="Proteomes" id="UP000887013">
    <property type="component" value="Unassembled WGS sequence"/>
</dbReference>
<evidence type="ECO:0000313" key="1">
    <source>
        <dbReference type="EMBL" id="GFT45209.1"/>
    </source>
</evidence>
<dbReference type="AlphaFoldDB" id="A0A8X6TTL7"/>